<dbReference type="OrthoDB" id="128449at2"/>
<comment type="caution">
    <text evidence="7">The sequence shown here is derived from an EMBL/GenBank/DDBJ whole genome shotgun (WGS) entry which is preliminary data.</text>
</comment>
<dbReference type="GO" id="GO:0016020">
    <property type="term" value="C:membrane"/>
    <property type="evidence" value="ECO:0007669"/>
    <property type="project" value="UniProtKB-SubCell"/>
</dbReference>
<name>A0A4R5CN38_9ACTN</name>
<accession>A0A4R5CN38</accession>
<organism evidence="7 8">
    <name type="scientific">Jiangella asiatica</name>
    <dbReference type="NCBI Taxonomy" id="2530372"/>
    <lineage>
        <taxon>Bacteria</taxon>
        <taxon>Bacillati</taxon>
        <taxon>Actinomycetota</taxon>
        <taxon>Actinomycetes</taxon>
        <taxon>Jiangellales</taxon>
        <taxon>Jiangellaceae</taxon>
        <taxon>Jiangella</taxon>
    </lineage>
</organism>
<evidence type="ECO:0000256" key="5">
    <source>
        <dbReference type="SAM" id="Phobius"/>
    </source>
</evidence>
<dbReference type="AlphaFoldDB" id="A0A4R5CN38"/>
<dbReference type="InParanoid" id="A0A4R5CN38"/>
<feature type="transmembrane region" description="Helical" evidence="5">
    <location>
        <begin position="49"/>
        <end position="67"/>
    </location>
</feature>
<dbReference type="InterPro" id="IPR009908">
    <property type="entry name" value="Methylamine_util_MauE"/>
</dbReference>
<feature type="domain" description="Methylamine utilisation protein MauE" evidence="6">
    <location>
        <begin position="4"/>
        <end position="131"/>
    </location>
</feature>
<dbReference type="Pfam" id="PF07291">
    <property type="entry name" value="MauE"/>
    <property type="match status" value="1"/>
</dbReference>
<feature type="transmembrane region" description="Helical" evidence="5">
    <location>
        <begin position="73"/>
        <end position="93"/>
    </location>
</feature>
<feature type="transmembrane region" description="Helical" evidence="5">
    <location>
        <begin position="12"/>
        <end position="37"/>
    </location>
</feature>
<dbReference type="GO" id="GO:0030416">
    <property type="term" value="P:methylamine metabolic process"/>
    <property type="evidence" value="ECO:0007669"/>
    <property type="project" value="InterPro"/>
</dbReference>
<proteinExistence type="predicted"/>
<evidence type="ECO:0000313" key="8">
    <source>
        <dbReference type="Proteomes" id="UP000294739"/>
    </source>
</evidence>
<evidence type="ECO:0000259" key="6">
    <source>
        <dbReference type="Pfam" id="PF07291"/>
    </source>
</evidence>
<keyword evidence="2 5" id="KW-0812">Transmembrane</keyword>
<protein>
    <recommendedName>
        <fullName evidence="6">Methylamine utilisation protein MauE domain-containing protein</fullName>
    </recommendedName>
</protein>
<dbReference type="Proteomes" id="UP000294739">
    <property type="component" value="Unassembled WGS sequence"/>
</dbReference>
<reference evidence="7 8" key="1">
    <citation type="submission" date="2019-03" db="EMBL/GenBank/DDBJ databases">
        <title>Draft genome sequences of novel Actinobacteria.</title>
        <authorList>
            <person name="Sahin N."/>
            <person name="Ay H."/>
            <person name="Saygin H."/>
        </authorList>
    </citation>
    <scope>NUCLEOTIDE SEQUENCE [LARGE SCALE GENOMIC DNA]</scope>
    <source>
        <strain evidence="7 8">5K138</strain>
    </source>
</reference>
<comment type="subcellular location">
    <subcellularLocation>
        <location evidence="1">Membrane</location>
        <topology evidence="1">Multi-pass membrane protein</topology>
    </subcellularLocation>
</comment>
<evidence type="ECO:0000313" key="7">
    <source>
        <dbReference type="EMBL" id="TDE01809.1"/>
    </source>
</evidence>
<dbReference type="InterPro" id="IPR036249">
    <property type="entry name" value="Thioredoxin-like_sf"/>
</dbReference>
<evidence type="ECO:0000256" key="1">
    <source>
        <dbReference type="ARBA" id="ARBA00004141"/>
    </source>
</evidence>
<dbReference type="RefSeq" id="WP_131898803.1">
    <property type="nucleotide sequence ID" value="NZ_SMKZ01000039.1"/>
</dbReference>
<evidence type="ECO:0000256" key="2">
    <source>
        <dbReference type="ARBA" id="ARBA00022692"/>
    </source>
</evidence>
<keyword evidence="4 5" id="KW-0472">Membrane</keyword>
<sequence length="295" mass="29039">MIGFVAEVARWALVLVFAVAVIGKVARPGGVAGLATTLRVGLRLPQARAGAWALVAAEAVVVVLLAVPATASAGLLGAGALAAALTAGAAVLARRTQALPCRCFGSASSTVTWASVVRNAVLTGLALGALAVPEIGDSGRTPAALATAAVVLLVLRWLALRPPANAPAGGEPVTLPPSGPDIGAPAPRAAGGVRLVAFASASCRGCRLALPRLVAYATVLGGRGTAVVTVVGDPAEAADIVAAVSDVASVVSGARADDLAAVYGVVLFPTYVLVSGDGLVEAVTHSVDELPRPVR</sequence>
<keyword evidence="8" id="KW-1185">Reference proteome</keyword>
<evidence type="ECO:0000256" key="4">
    <source>
        <dbReference type="ARBA" id="ARBA00023136"/>
    </source>
</evidence>
<dbReference type="Gene3D" id="3.40.30.10">
    <property type="entry name" value="Glutaredoxin"/>
    <property type="match status" value="1"/>
</dbReference>
<dbReference type="EMBL" id="SMKZ01000039">
    <property type="protein sequence ID" value="TDE01809.1"/>
    <property type="molecule type" value="Genomic_DNA"/>
</dbReference>
<keyword evidence="3 5" id="KW-1133">Transmembrane helix</keyword>
<gene>
    <name evidence="7" type="ORF">E1269_22635</name>
</gene>
<dbReference type="SUPFAM" id="SSF52833">
    <property type="entry name" value="Thioredoxin-like"/>
    <property type="match status" value="1"/>
</dbReference>
<evidence type="ECO:0000256" key="3">
    <source>
        <dbReference type="ARBA" id="ARBA00022989"/>
    </source>
</evidence>